<sequence>TGLVMDPTTAINTAAAVDDNSFFTFFPEDVFGPMPDLLRKLLVDTGFDRLATFVTITSDDVGDLEKECEVKLKLGHKRLLSQMVEHGNMPAASNVLGLETLSKKRDKFQEHPVNNVKEVLMQSIQKTIRSFCKTNRIDSFSIAELNLLQSKEGNSYGAEIICVCGEK</sequence>
<dbReference type="Proteomes" id="UP001151699">
    <property type="component" value="Chromosome A"/>
</dbReference>
<evidence type="ECO:0000313" key="2">
    <source>
        <dbReference type="Proteomes" id="UP001151699"/>
    </source>
</evidence>
<feature type="non-terminal residue" evidence="1">
    <location>
        <position position="1"/>
    </location>
</feature>
<proteinExistence type="predicted"/>
<dbReference type="AlphaFoldDB" id="A0A9Q0NCT3"/>
<dbReference type="EMBL" id="WJQU01000001">
    <property type="protein sequence ID" value="KAJ6647743.1"/>
    <property type="molecule type" value="Genomic_DNA"/>
</dbReference>
<gene>
    <name evidence="1" type="ORF">Bhyg_02966</name>
</gene>
<reference evidence="1" key="1">
    <citation type="submission" date="2022-07" db="EMBL/GenBank/DDBJ databases">
        <authorList>
            <person name="Trinca V."/>
            <person name="Uliana J.V.C."/>
            <person name="Torres T.T."/>
            <person name="Ward R.J."/>
            <person name="Monesi N."/>
        </authorList>
    </citation>
    <scope>NUCLEOTIDE SEQUENCE</scope>
    <source>
        <strain evidence="1">HSMRA1968</strain>
        <tissue evidence="1">Whole embryos</tissue>
    </source>
</reference>
<protein>
    <submittedName>
        <fullName evidence="1">Uncharacterized protein</fullName>
    </submittedName>
</protein>
<comment type="caution">
    <text evidence="1">The sequence shown here is derived from an EMBL/GenBank/DDBJ whole genome shotgun (WGS) entry which is preliminary data.</text>
</comment>
<accession>A0A9Q0NCT3</accession>
<feature type="non-terminal residue" evidence="1">
    <location>
        <position position="167"/>
    </location>
</feature>
<organism evidence="1 2">
    <name type="scientific">Pseudolycoriella hygida</name>
    <dbReference type="NCBI Taxonomy" id="35572"/>
    <lineage>
        <taxon>Eukaryota</taxon>
        <taxon>Metazoa</taxon>
        <taxon>Ecdysozoa</taxon>
        <taxon>Arthropoda</taxon>
        <taxon>Hexapoda</taxon>
        <taxon>Insecta</taxon>
        <taxon>Pterygota</taxon>
        <taxon>Neoptera</taxon>
        <taxon>Endopterygota</taxon>
        <taxon>Diptera</taxon>
        <taxon>Nematocera</taxon>
        <taxon>Sciaroidea</taxon>
        <taxon>Sciaridae</taxon>
        <taxon>Pseudolycoriella</taxon>
    </lineage>
</organism>
<keyword evidence="2" id="KW-1185">Reference proteome</keyword>
<name>A0A9Q0NCT3_9DIPT</name>
<evidence type="ECO:0000313" key="1">
    <source>
        <dbReference type="EMBL" id="KAJ6647743.1"/>
    </source>
</evidence>